<feature type="transmembrane region" description="Helical" evidence="6">
    <location>
        <begin position="123"/>
        <end position="144"/>
    </location>
</feature>
<feature type="transmembrane region" description="Helical" evidence="6">
    <location>
        <begin position="151"/>
        <end position="169"/>
    </location>
</feature>
<dbReference type="GO" id="GO:0005886">
    <property type="term" value="C:plasma membrane"/>
    <property type="evidence" value="ECO:0007669"/>
    <property type="project" value="TreeGrafter"/>
</dbReference>
<evidence type="ECO:0000256" key="5">
    <source>
        <dbReference type="ARBA" id="ARBA00023136"/>
    </source>
</evidence>
<dbReference type="PANTHER" id="PTHR30071">
    <property type="entry name" value="HEME EXPORTER PROTEIN C"/>
    <property type="match status" value="1"/>
</dbReference>
<feature type="transmembrane region" description="Helical" evidence="6">
    <location>
        <begin position="219"/>
        <end position="237"/>
    </location>
</feature>
<comment type="caution">
    <text evidence="8">The sequence shown here is derived from an EMBL/GenBank/DDBJ whole genome shotgun (WGS) entry which is preliminary data.</text>
</comment>
<keyword evidence="4 6" id="KW-1133">Transmembrane helix</keyword>
<feature type="transmembrane region" description="Helical" evidence="6">
    <location>
        <begin position="311"/>
        <end position="331"/>
    </location>
</feature>
<comment type="subcellular location">
    <subcellularLocation>
        <location evidence="1">Membrane</location>
        <topology evidence="1">Multi-pass membrane protein</topology>
    </subcellularLocation>
</comment>
<feature type="domain" description="Cytochrome c assembly protein" evidence="7">
    <location>
        <begin position="188"/>
        <end position="397"/>
    </location>
</feature>
<evidence type="ECO:0000256" key="2">
    <source>
        <dbReference type="ARBA" id="ARBA00022692"/>
    </source>
</evidence>
<dbReference type="NCBIfam" id="TIGR03144">
    <property type="entry name" value="cytochr_II_ccsB"/>
    <property type="match status" value="1"/>
</dbReference>
<dbReference type="EMBL" id="CABP01000001">
    <property type="protein sequence ID" value="CBI03470.1"/>
    <property type="molecule type" value="Genomic_DNA"/>
</dbReference>
<organism evidence="8">
    <name type="scientific">mine drainage metagenome</name>
    <dbReference type="NCBI Taxonomy" id="410659"/>
    <lineage>
        <taxon>unclassified sequences</taxon>
        <taxon>metagenomes</taxon>
        <taxon>ecological metagenomes</taxon>
    </lineage>
</organism>
<evidence type="ECO:0000256" key="1">
    <source>
        <dbReference type="ARBA" id="ARBA00004141"/>
    </source>
</evidence>
<evidence type="ECO:0000256" key="6">
    <source>
        <dbReference type="SAM" id="Phobius"/>
    </source>
</evidence>
<dbReference type="GO" id="GO:0020037">
    <property type="term" value="F:heme binding"/>
    <property type="evidence" value="ECO:0007669"/>
    <property type="project" value="InterPro"/>
</dbReference>
<accession>E6Q8E4</accession>
<evidence type="ECO:0000256" key="4">
    <source>
        <dbReference type="ARBA" id="ARBA00022989"/>
    </source>
</evidence>
<evidence type="ECO:0000256" key="3">
    <source>
        <dbReference type="ARBA" id="ARBA00022748"/>
    </source>
</evidence>
<sequence>MTGRRIMMASSQADESLALTKMEAEGHWVNRISKQDLLWFAGLTVAAGVLVDVFNSQFWFWQYVVLATWYVTLVAVGIHWRAFQVAFLTVVSAALLGVWLYSIGQTPANDVILCYVLQGYAGVMWMIGFLLAATSAYIIYLFTLSEKVGRLATGLTWVGVIMGFIGLGVRWRETYIGHPDWGHVPVTNLWEVMVVFCAATALFYLYYESRFKSRSLGAFVMPLVAAAAGFLIWLTFVQHMDRIAPIIPALQSFWMKLHVPMMFVAYANFTIASLVGLAYLLGDRSRRSGGGGVLARALPSGEVMDNMMSKAIALGFLLFTIATILGAVWAAKAWGGFWSWDPKETWALIVWLNYAGYLHARTSKGWRGKQMAWWSFMSLWVVTFCFLGVNLFLSGLHSYGKL</sequence>
<dbReference type="GO" id="GO:0017004">
    <property type="term" value="P:cytochrome complex assembly"/>
    <property type="evidence" value="ECO:0007669"/>
    <property type="project" value="UniProtKB-KW"/>
</dbReference>
<dbReference type="Pfam" id="PF01578">
    <property type="entry name" value="Cytochrom_C_asm"/>
    <property type="match status" value="1"/>
</dbReference>
<keyword evidence="3" id="KW-0201">Cytochrome c-type biogenesis</keyword>
<dbReference type="InterPro" id="IPR017562">
    <property type="entry name" value="Cyt_c_biogenesis_CcsA"/>
</dbReference>
<dbReference type="AlphaFoldDB" id="E6Q8E4"/>
<gene>
    <name evidence="8" type="ORF">CARN5_3153</name>
</gene>
<name>E6Q8E4_9ZZZZ</name>
<feature type="transmembrane region" description="Helical" evidence="6">
    <location>
        <begin position="60"/>
        <end position="78"/>
    </location>
</feature>
<keyword evidence="2 6" id="KW-0812">Transmembrane</keyword>
<reference evidence="8" key="1">
    <citation type="submission" date="2009-10" db="EMBL/GenBank/DDBJ databases">
        <title>Diversity of trophic interactions inside an arsenic-rich microbial ecosystem.</title>
        <authorList>
            <person name="Bertin P.N."/>
            <person name="Heinrich-Salmeron A."/>
            <person name="Pelletier E."/>
            <person name="Goulhen-Chollet F."/>
            <person name="Arsene-Ploetze F."/>
            <person name="Gallien S."/>
            <person name="Calteau A."/>
            <person name="Vallenet D."/>
            <person name="Casiot C."/>
            <person name="Chane-Woon-Ming B."/>
            <person name="Giloteaux L."/>
            <person name="Barakat M."/>
            <person name="Bonnefoy V."/>
            <person name="Bruneel O."/>
            <person name="Chandler M."/>
            <person name="Cleiss J."/>
            <person name="Duran R."/>
            <person name="Elbaz-Poulichet F."/>
            <person name="Fonknechten N."/>
            <person name="Lauga B."/>
            <person name="Mornico D."/>
            <person name="Ortet P."/>
            <person name="Schaeffer C."/>
            <person name="Siguier P."/>
            <person name="Alexander Thil Smith A."/>
            <person name="Van Dorsselaer A."/>
            <person name="Weissenbach J."/>
            <person name="Medigue C."/>
            <person name="Le Paslier D."/>
        </authorList>
    </citation>
    <scope>NUCLEOTIDE SEQUENCE</scope>
</reference>
<proteinExistence type="predicted"/>
<keyword evidence="5 6" id="KW-0472">Membrane</keyword>
<feature type="transmembrane region" description="Helical" evidence="6">
    <location>
        <begin position="257"/>
        <end position="281"/>
    </location>
</feature>
<evidence type="ECO:0000313" key="8">
    <source>
        <dbReference type="EMBL" id="CBI03470.1"/>
    </source>
</evidence>
<feature type="transmembrane region" description="Helical" evidence="6">
    <location>
        <begin position="372"/>
        <end position="393"/>
    </location>
</feature>
<evidence type="ECO:0000259" key="7">
    <source>
        <dbReference type="Pfam" id="PF01578"/>
    </source>
</evidence>
<protein>
    <submittedName>
        <fullName evidence="8">Putative Cytochrome c assembly protein</fullName>
    </submittedName>
</protein>
<feature type="transmembrane region" description="Helical" evidence="6">
    <location>
        <begin position="37"/>
        <end position="54"/>
    </location>
</feature>
<feature type="transmembrane region" description="Helical" evidence="6">
    <location>
        <begin position="189"/>
        <end position="207"/>
    </location>
</feature>
<dbReference type="InterPro" id="IPR002541">
    <property type="entry name" value="Cyt_c_assembly"/>
</dbReference>
<dbReference type="InterPro" id="IPR045062">
    <property type="entry name" value="Cyt_c_biogenesis_CcsA/CcmC"/>
</dbReference>
<feature type="transmembrane region" description="Helical" evidence="6">
    <location>
        <begin position="85"/>
        <end position="103"/>
    </location>
</feature>
<dbReference type="PANTHER" id="PTHR30071:SF1">
    <property type="entry name" value="CYTOCHROME B_B6 PROTEIN-RELATED"/>
    <property type="match status" value="1"/>
</dbReference>